<proteinExistence type="predicted"/>
<dbReference type="InterPro" id="IPR025449">
    <property type="entry name" value="JetB"/>
</dbReference>
<keyword evidence="3" id="KW-1185">Reference proteome</keyword>
<feature type="region of interest" description="Disordered" evidence="1">
    <location>
        <begin position="1"/>
        <end position="47"/>
    </location>
</feature>
<sequence length="308" mass="33217">MTETPQTETPEAATPDAATPVATTAEAAAPIAETPNATTDRAAAASDADDWQAYGNPSALWTGDTGTLGQNTRRVILELLKGPYVSGTQSPQLWAALVADEGLVRSRLHELFLDLVIDKVDEFAFTRKVVTDELDVPAAVRSERLTFLDTAMLLVLRQLLLAAPGERRVIVDREEVYERLAIYRTGDESTFVRNLNGAWGRMSNRLRVLHKAGEDRFEISPMVKFLIDEDRVRELIDVYERIAGTAPTDTSDPSDPGDPAEATDRDDAPDVDADPAEATDPADAPASDPGTSADTPADTPAGTLEDDA</sequence>
<dbReference type="RefSeq" id="WP_342038875.1">
    <property type="nucleotide sequence ID" value="NZ_BAABBK010000016.1"/>
</dbReference>
<dbReference type="Proteomes" id="UP001498935">
    <property type="component" value="Unassembled WGS sequence"/>
</dbReference>
<evidence type="ECO:0000313" key="3">
    <source>
        <dbReference type="Proteomes" id="UP001498935"/>
    </source>
</evidence>
<gene>
    <name evidence="2" type="ORF">KACC15558_30130</name>
</gene>
<name>A0ABP9U2Y8_9MICO</name>
<evidence type="ECO:0000256" key="1">
    <source>
        <dbReference type="SAM" id="MobiDB-lite"/>
    </source>
</evidence>
<protein>
    <recommendedName>
        <fullName evidence="4">DUF4194 domain-containing protein</fullName>
    </recommendedName>
</protein>
<comment type="caution">
    <text evidence="2">The sequence shown here is derived from an EMBL/GenBank/DDBJ whole genome shotgun (WGS) entry which is preliminary data.</text>
</comment>
<dbReference type="Pfam" id="PF13835">
    <property type="entry name" value="DUF4194"/>
    <property type="match status" value="1"/>
</dbReference>
<accession>A0ABP9U2Y8</accession>
<dbReference type="EMBL" id="BAABNP010000015">
    <property type="protein sequence ID" value="GAA5341972.1"/>
    <property type="molecule type" value="Genomic_DNA"/>
</dbReference>
<feature type="region of interest" description="Disordered" evidence="1">
    <location>
        <begin position="243"/>
        <end position="308"/>
    </location>
</feature>
<feature type="compositionally biased region" description="Low complexity" evidence="1">
    <location>
        <begin position="278"/>
        <end position="294"/>
    </location>
</feature>
<feature type="compositionally biased region" description="Low complexity" evidence="1">
    <location>
        <begin position="244"/>
        <end position="260"/>
    </location>
</feature>
<evidence type="ECO:0000313" key="2">
    <source>
        <dbReference type="EMBL" id="GAA5341972.1"/>
    </source>
</evidence>
<feature type="compositionally biased region" description="Low complexity" evidence="1">
    <location>
        <begin position="1"/>
        <end position="46"/>
    </location>
</feature>
<evidence type="ECO:0008006" key="4">
    <source>
        <dbReference type="Google" id="ProtNLM"/>
    </source>
</evidence>
<reference evidence="2 3" key="1">
    <citation type="submission" date="2024-02" db="EMBL/GenBank/DDBJ databases">
        <title>Characterization of antibiotic resistant novel bacterial strains and their environmental applications.</title>
        <authorList>
            <person name="Manzoor S."/>
            <person name="Abbas S."/>
            <person name="Arshad M."/>
            <person name="Li W.J."/>
            <person name="Ahmed I."/>
        </authorList>
    </citation>
    <scope>NUCLEOTIDE SEQUENCE [LARGE SCALE GENOMIC DNA]</scope>
    <source>
        <strain evidence="2 3">KACC 15558</strain>
    </source>
</reference>
<organism evidence="2 3">
    <name type="scientific">Brevibacterium ammoniilyticum</name>
    <dbReference type="NCBI Taxonomy" id="1046555"/>
    <lineage>
        <taxon>Bacteria</taxon>
        <taxon>Bacillati</taxon>
        <taxon>Actinomycetota</taxon>
        <taxon>Actinomycetes</taxon>
        <taxon>Micrococcales</taxon>
        <taxon>Brevibacteriaceae</taxon>
        <taxon>Brevibacterium</taxon>
    </lineage>
</organism>